<dbReference type="PANTHER" id="PTHR12697">
    <property type="entry name" value="PBS LYASE HEAT-LIKE PROTEIN"/>
    <property type="match status" value="1"/>
</dbReference>
<dbReference type="SMART" id="SM00567">
    <property type="entry name" value="EZ_HEAT"/>
    <property type="match status" value="2"/>
</dbReference>
<dbReference type="InterPro" id="IPR011989">
    <property type="entry name" value="ARM-like"/>
</dbReference>
<dbReference type="Gene3D" id="1.25.10.10">
    <property type="entry name" value="Leucine-rich Repeat Variant"/>
    <property type="match status" value="2"/>
</dbReference>
<feature type="non-terminal residue" evidence="1">
    <location>
        <position position="1"/>
    </location>
</feature>
<dbReference type="EMBL" id="CAJNNW010006898">
    <property type="protein sequence ID" value="CAE8648724.1"/>
    <property type="molecule type" value="Genomic_DNA"/>
</dbReference>
<feature type="non-terminal residue" evidence="1">
    <location>
        <position position="221"/>
    </location>
</feature>
<name>A0A813I8R0_POLGL</name>
<dbReference type="Proteomes" id="UP000626109">
    <property type="component" value="Unassembled WGS sequence"/>
</dbReference>
<dbReference type="SUPFAM" id="SSF48371">
    <property type="entry name" value="ARM repeat"/>
    <property type="match status" value="1"/>
</dbReference>
<dbReference type="InterPro" id="IPR004155">
    <property type="entry name" value="PBS_lyase_HEAT"/>
</dbReference>
<evidence type="ECO:0000313" key="2">
    <source>
        <dbReference type="Proteomes" id="UP000626109"/>
    </source>
</evidence>
<proteinExistence type="predicted"/>
<comment type="caution">
    <text evidence="1">The sequence shown here is derived from an EMBL/GenBank/DDBJ whole genome shotgun (WGS) entry which is preliminary data.</text>
</comment>
<accession>A0A813I8R0</accession>
<dbReference type="Pfam" id="PF13646">
    <property type="entry name" value="HEAT_2"/>
    <property type="match status" value="2"/>
</dbReference>
<dbReference type="PANTHER" id="PTHR12697:SF5">
    <property type="entry name" value="DEOXYHYPUSINE HYDROXYLASE"/>
    <property type="match status" value="1"/>
</dbReference>
<gene>
    <name evidence="1" type="ORF">PGLA2088_LOCUS6810</name>
</gene>
<dbReference type="GO" id="GO:0016491">
    <property type="term" value="F:oxidoreductase activity"/>
    <property type="evidence" value="ECO:0007669"/>
    <property type="project" value="TreeGrafter"/>
</dbReference>
<organism evidence="1 2">
    <name type="scientific">Polarella glacialis</name>
    <name type="common">Dinoflagellate</name>
    <dbReference type="NCBI Taxonomy" id="89957"/>
    <lineage>
        <taxon>Eukaryota</taxon>
        <taxon>Sar</taxon>
        <taxon>Alveolata</taxon>
        <taxon>Dinophyceae</taxon>
        <taxon>Suessiales</taxon>
        <taxon>Suessiaceae</taxon>
        <taxon>Polarella</taxon>
    </lineage>
</organism>
<sequence length="221" mass="22558">SAAASPHVALLEAALASEDEDKSTHMLTAAGVLPKVSAQLRKPACAAAAALATLGSTSAPKLVDRLSSKDWEIRAAAVNALSKLGADSTRFELQIVEMLKDPSPVVVASACQALGEMAASLGAASASTAGSVAELLDDQQPSVRASAAASLGCMGDEAECFLEPLAKLFHDKAWPVQIAAIKTVAGCGELGQMYASDVCRLIFDGSARVRMAACEALTQMG</sequence>
<dbReference type="InterPro" id="IPR016024">
    <property type="entry name" value="ARM-type_fold"/>
</dbReference>
<dbReference type="AlphaFoldDB" id="A0A813I8R0"/>
<evidence type="ECO:0008006" key="3">
    <source>
        <dbReference type="Google" id="ProtNLM"/>
    </source>
</evidence>
<reference evidence="1" key="1">
    <citation type="submission" date="2021-02" db="EMBL/GenBank/DDBJ databases">
        <authorList>
            <person name="Dougan E. K."/>
            <person name="Rhodes N."/>
            <person name="Thang M."/>
            <person name="Chan C."/>
        </authorList>
    </citation>
    <scope>NUCLEOTIDE SEQUENCE</scope>
</reference>
<evidence type="ECO:0000313" key="1">
    <source>
        <dbReference type="EMBL" id="CAE8648724.1"/>
    </source>
</evidence>
<protein>
    <recommendedName>
        <fullName evidence="3">HEAT repeat domain-containing protein</fullName>
    </recommendedName>
</protein>